<dbReference type="Proteomes" id="UP000199504">
    <property type="component" value="Unassembled WGS sequence"/>
</dbReference>
<protein>
    <submittedName>
        <fullName evidence="2">Uncharacterized protein</fullName>
    </submittedName>
</protein>
<dbReference type="EMBL" id="FMCX01000001">
    <property type="protein sequence ID" value="SCE72682.1"/>
    <property type="molecule type" value="Genomic_DNA"/>
</dbReference>
<feature type="transmembrane region" description="Helical" evidence="1">
    <location>
        <begin position="229"/>
        <end position="250"/>
    </location>
</feature>
<dbReference type="AlphaFoldDB" id="A0A1C4UM19"/>
<evidence type="ECO:0000313" key="3">
    <source>
        <dbReference type="Proteomes" id="UP000199504"/>
    </source>
</evidence>
<gene>
    <name evidence="2" type="ORF">GA0070564_101580</name>
</gene>
<evidence type="ECO:0000313" key="2">
    <source>
        <dbReference type="EMBL" id="SCE72682.1"/>
    </source>
</evidence>
<evidence type="ECO:0000256" key="1">
    <source>
        <dbReference type="SAM" id="Phobius"/>
    </source>
</evidence>
<reference evidence="3" key="1">
    <citation type="submission" date="2016-06" db="EMBL/GenBank/DDBJ databases">
        <authorList>
            <person name="Varghese N."/>
            <person name="Submissions Spin"/>
        </authorList>
    </citation>
    <scope>NUCLEOTIDE SEQUENCE [LARGE SCALE GENOMIC DNA]</scope>
    <source>
        <strain evidence="3">DSM 44830</strain>
    </source>
</reference>
<sequence>MGARHMVGRLGLPEPRALPGALALTLVLAALVGSLAAWAGWQTAEPLPSDEQAVAAAARAVPDQAGYELRRRDALFVYDYAGDGGVERAVRAVVGDDDYVPGYVEVTLPDRGNGPAGGWGRLAANFRADGWTVDRLPYSDDLVATRDDQVATVTSEVRYDDAGEAQGRSHDDLVIRVHRTEPASVPWLTAAGALLGAVVGWLLAGWGYRRMRSRGPAARKAALLSRAGLLLLLPVTLVVLIEMVRVPLLSGVQLPQPAWDPYMLVFLRVPALLGAVALLAAAALLAGPDRAAARVSVR</sequence>
<feature type="transmembrane region" description="Helical" evidence="1">
    <location>
        <begin position="262"/>
        <end position="286"/>
    </location>
</feature>
<keyword evidence="3" id="KW-1185">Reference proteome</keyword>
<keyword evidence="1" id="KW-1133">Transmembrane helix</keyword>
<accession>A0A1C4UM19</accession>
<organism evidence="2 3">
    <name type="scientific">Micromonospora mirobrigensis</name>
    <dbReference type="NCBI Taxonomy" id="262898"/>
    <lineage>
        <taxon>Bacteria</taxon>
        <taxon>Bacillati</taxon>
        <taxon>Actinomycetota</taxon>
        <taxon>Actinomycetes</taxon>
        <taxon>Micromonosporales</taxon>
        <taxon>Micromonosporaceae</taxon>
        <taxon>Micromonospora</taxon>
    </lineage>
</organism>
<name>A0A1C4UM19_9ACTN</name>
<feature type="transmembrane region" description="Helical" evidence="1">
    <location>
        <begin position="187"/>
        <end position="208"/>
    </location>
</feature>
<feature type="transmembrane region" description="Helical" evidence="1">
    <location>
        <begin position="21"/>
        <end position="41"/>
    </location>
</feature>
<keyword evidence="1" id="KW-0472">Membrane</keyword>
<proteinExistence type="predicted"/>
<keyword evidence="1" id="KW-0812">Transmembrane</keyword>